<feature type="domain" description="SnoaL-like" evidence="2">
    <location>
        <begin position="53"/>
        <end position="155"/>
    </location>
</feature>
<gene>
    <name evidence="3" type="ORF">GCM10009560_40170</name>
</gene>
<evidence type="ECO:0000256" key="1">
    <source>
        <dbReference type="SAM" id="SignalP"/>
    </source>
</evidence>
<reference evidence="4" key="1">
    <citation type="journal article" date="2019" name="Int. J. Syst. Evol. Microbiol.">
        <title>The Global Catalogue of Microorganisms (GCM) 10K type strain sequencing project: providing services to taxonomists for standard genome sequencing and annotation.</title>
        <authorList>
            <consortium name="The Broad Institute Genomics Platform"/>
            <consortium name="The Broad Institute Genome Sequencing Center for Infectious Disease"/>
            <person name="Wu L."/>
            <person name="Ma J."/>
        </authorList>
    </citation>
    <scope>NUCLEOTIDE SEQUENCE [LARGE SCALE GENOMIC DNA]</scope>
    <source>
        <strain evidence="4">JCM 11136</strain>
    </source>
</reference>
<dbReference type="Gene3D" id="3.10.450.50">
    <property type="match status" value="1"/>
</dbReference>
<dbReference type="Pfam" id="PF12680">
    <property type="entry name" value="SnoaL_2"/>
    <property type="match status" value="1"/>
</dbReference>
<protein>
    <recommendedName>
        <fullName evidence="2">SnoaL-like domain-containing protein</fullName>
    </recommendedName>
</protein>
<evidence type="ECO:0000313" key="4">
    <source>
        <dbReference type="Proteomes" id="UP001501578"/>
    </source>
</evidence>
<organism evidence="3 4">
    <name type="scientific">Nonomuraea longicatena</name>
    <dbReference type="NCBI Taxonomy" id="83682"/>
    <lineage>
        <taxon>Bacteria</taxon>
        <taxon>Bacillati</taxon>
        <taxon>Actinomycetota</taxon>
        <taxon>Actinomycetes</taxon>
        <taxon>Streptosporangiales</taxon>
        <taxon>Streptosporangiaceae</taxon>
        <taxon>Nonomuraea</taxon>
    </lineage>
</organism>
<keyword evidence="4" id="KW-1185">Reference proteome</keyword>
<dbReference type="RefSeq" id="WP_343951450.1">
    <property type="nucleotide sequence ID" value="NZ_BAAAHQ010000021.1"/>
</dbReference>
<dbReference type="SUPFAM" id="SSF54427">
    <property type="entry name" value="NTF2-like"/>
    <property type="match status" value="1"/>
</dbReference>
<keyword evidence="1" id="KW-0732">Signal</keyword>
<feature type="chain" id="PRO_5045517665" description="SnoaL-like domain-containing protein" evidence="1">
    <location>
        <begin position="24"/>
        <end position="184"/>
    </location>
</feature>
<proteinExistence type="predicted"/>
<name>A0ABP4ADI9_9ACTN</name>
<dbReference type="InterPro" id="IPR037401">
    <property type="entry name" value="SnoaL-like"/>
</dbReference>
<accession>A0ABP4ADI9</accession>
<evidence type="ECO:0000259" key="2">
    <source>
        <dbReference type="Pfam" id="PF12680"/>
    </source>
</evidence>
<feature type="signal peptide" evidence="1">
    <location>
        <begin position="1"/>
        <end position="23"/>
    </location>
</feature>
<dbReference type="InterPro" id="IPR032710">
    <property type="entry name" value="NTF2-like_dom_sf"/>
</dbReference>
<dbReference type="Proteomes" id="UP001501578">
    <property type="component" value="Unassembled WGS sequence"/>
</dbReference>
<comment type="caution">
    <text evidence="3">The sequence shown here is derived from an EMBL/GenBank/DDBJ whole genome shotgun (WGS) entry which is preliminary data.</text>
</comment>
<sequence length="184" mass="20200">MKYRIAPCLLAFAFLVAACGQNAGRTGSAPVAMTPVAAVSERPLSKAAKIKAVNRFFTAYAAGDMDGIRAVLTEDVQWTIPGHHPLSGTKRGVDEVVAFFTQLGKGGFQAEPMFLEANADYVVDIHRGWTTKGNGKVDTMWALVWHFNREGKIDRVFNLSGDQHQMDAYVWGNYTLKPIPGRLQ</sequence>
<evidence type="ECO:0000313" key="3">
    <source>
        <dbReference type="EMBL" id="GAA0933713.1"/>
    </source>
</evidence>
<dbReference type="PROSITE" id="PS51257">
    <property type="entry name" value="PROKAR_LIPOPROTEIN"/>
    <property type="match status" value="1"/>
</dbReference>
<dbReference type="EMBL" id="BAAAHQ010000021">
    <property type="protein sequence ID" value="GAA0933713.1"/>
    <property type="molecule type" value="Genomic_DNA"/>
</dbReference>